<name>A0A194QXT9_PAPMA</name>
<proteinExistence type="predicted"/>
<organism evidence="1 2">
    <name type="scientific">Papilio machaon</name>
    <name type="common">Old World swallowtail butterfly</name>
    <dbReference type="NCBI Taxonomy" id="76193"/>
    <lineage>
        <taxon>Eukaryota</taxon>
        <taxon>Metazoa</taxon>
        <taxon>Ecdysozoa</taxon>
        <taxon>Arthropoda</taxon>
        <taxon>Hexapoda</taxon>
        <taxon>Insecta</taxon>
        <taxon>Pterygota</taxon>
        <taxon>Neoptera</taxon>
        <taxon>Endopterygota</taxon>
        <taxon>Lepidoptera</taxon>
        <taxon>Glossata</taxon>
        <taxon>Ditrysia</taxon>
        <taxon>Papilionoidea</taxon>
        <taxon>Papilionidae</taxon>
        <taxon>Papilioninae</taxon>
        <taxon>Papilio</taxon>
    </lineage>
</organism>
<dbReference type="InParanoid" id="A0A194QXT9"/>
<reference evidence="1 2" key="1">
    <citation type="journal article" date="2015" name="Nat. Commun.">
        <title>Outbred genome sequencing and CRISPR/Cas9 gene editing in butterflies.</title>
        <authorList>
            <person name="Li X."/>
            <person name="Fan D."/>
            <person name="Zhang W."/>
            <person name="Liu G."/>
            <person name="Zhang L."/>
            <person name="Zhao L."/>
            <person name="Fang X."/>
            <person name="Chen L."/>
            <person name="Dong Y."/>
            <person name="Chen Y."/>
            <person name="Ding Y."/>
            <person name="Zhao R."/>
            <person name="Feng M."/>
            <person name="Zhu Y."/>
            <person name="Feng Y."/>
            <person name="Jiang X."/>
            <person name="Zhu D."/>
            <person name="Xiang H."/>
            <person name="Feng X."/>
            <person name="Li S."/>
            <person name="Wang J."/>
            <person name="Zhang G."/>
            <person name="Kronforst M.R."/>
            <person name="Wang W."/>
        </authorList>
    </citation>
    <scope>NUCLEOTIDE SEQUENCE [LARGE SCALE GENOMIC DNA]</scope>
    <source>
        <strain evidence="1">Ya'a_city_454_Pm</strain>
        <tissue evidence="1">Whole body</tissue>
    </source>
</reference>
<evidence type="ECO:0000313" key="1">
    <source>
        <dbReference type="EMBL" id="KPJ10292.1"/>
    </source>
</evidence>
<sequence>MSLSSRNDQKSVKSSAYDNLEEGIKFLIRSKHDGRRCDSDEKMKKQYLIESLRMHIPKKKIKLLLRDEKSGTTEAPVTPRNKNFLAELVEAELKYALEKKSSALYDRPVVEQMGRNDFLVINPGDMDPFVTVIPNDIYYNHEKTCVNWLEDCSYQGMRARLWQKLKSHDI</sequence>
<evidence type="ECO:0000313" key="2">
    <source>
        <dbReference type="Proteomes" id="UP000053240"/>
    </source>
</evidence>
<gene>
    <name evidence="1" type="ORF">RR48_08952</name>
</gene>
<keyword evidence="2" id="KW-1185">Reference proteome</keyword>
<accession>A0A194QXT9</accession>
<dbReference type="EMBL" id="KQ460953">
    <property type="protein sequence ID" value="KPJ10292.1"/>
    <property type="molecule type" value="Genomic_DNA"/>
</dbReference>
<protein>
    <submittedName>
        <fullName evidence="1">Uncharacterized protein</fullName>
    </submittedName>
</protein>
<dbReference type="Proteomes" id="UP000053240">
    <property type="component" value="Unassembled WGS sequence"/>
</dbReference>
<dbReference type="AlphaFoldDB" id="A0A194QXT9"/>